<accession>A0AAD8EE50</accession>
<feature type="non-terminal residue" evidence="2">
    <location>
        <position position="1"/>
    </location>
</feature>
<name>A0AAD8EE50_DIPPU</name>
<dbReference type="EMBL" id="JASPKZ010006848">
    <property type="protein sequence ID" value="KAJ9586721.1"/>
    <property type="molecule type" value="Genomic_DNA"/>
</dbReference>
<proteinExistence type="predicted"/>
<evidence type="ECO:0000313" key="3">
    <source>
        <dbReference type="Proteomes" id="UP001233999"/>
    </source>
</evidence>
<gene>
    <name evidence="2" type="ORF">L9F63_019659</name>
</gene>
<feature type="non-terminal residue" evidence="2">
    <location>
        <position position="67"/>
    </location>
</feature>
<evidence type="ECO:0000256" key="1">
    <source>
        <dbReference type="SAM" id="MobiDB-lite"/>
    </source>
</evidence>
<feature type="compositionally biased region" description="Basic residues" evidence="1">
    <location>
        <begin position="1"/>
        <end position="10"/>
    </location>
</feature>
<comment type="caution">
    <text evidence="2">The sequence shown here is derived from an EMBL/GenBank/DDBJ whole genome shotgun (WGS) entry which is preliminary data.</text>
</comment>
<dbReference type="AlphaFoldDB" id="A0AAD8EE50"/>
<sequence>PAWMHPRRPRKEPVDDNQPQIGRTLTSLGDAGMSFVANVDKQRGVSVFFLLKKLFNFLEWEFHNRSY</sequence>
<reference evidence="2" key="1">
    <citation type="journal article" date="2023" name="IScience">
        <title>Live-bearing cockroach genome reveals convergent evolutionary mechanisms linked to viviparity in insects and beyond.</title>
        <authorList>
            <person name="Fouks B."/>
            <person name="Harrison M.C."/>
            <person name="Mikhailova A.A."/>
            <person name="Marchal E."/>
            <person name="English S."/>
            <person name="Carruthers M."/>
            <person name="Jennings E.C."/>
            <person name="Chiamaka E.L."/>
            <person name="Frigard R.A."/>
            <person name="Pippel M."/>
            <person name="Attardo G.M."/>
            <person name="Benoit J.B."/>
            <person name="Bornberg-Bauer E."/>
            <person name="Tobe S.S."/>
        </authorList>
    </citation>
    <scope>NUCLEOTIDE SEQUENCE</scope>
    <source>
        <strain evidence="2">Stay&amp;Tobe</strain>
    </source>
</reference>
<evidence type="ECO:0000313" key="2">
    <source>
        <dbReference type="EMBL" id="KAJ9586721.1"/>
    </source>
</evidence>
<dbReference type="Proteomes" id="UP001233999">
    <property type="component" value="Unassembled WGS sequence"/>
</dbReference>
<keyword evidence="3" id="KW-1185">Reference proteome</keyword>
<organism evidence="2 3">
    <name type="scientific">Diploptera punctata</name>
    <name type="common">Pacific beetle cockroach</name>
    <dbReference type="NCBI Taxonomy" id="6984"/>
    <lineage>
        <taxon>Eukaryota</taxon>
        <taxon>Metazoa</taxon>
        <taxon>Ecdysozoa</taxon>
        <taxon>Arthropoda</taxon>
        <taxon>Hexapoda</taxon>
        <taxon>Insecta</taxon>
        <taxon>Pterygota</taxon>
        <taxon>Neoptera</taxon>
        <taxon>Polyneoptera</taxon>
        <taxon>Dictyoptera</taxon>
        <taxon>Blattodea</taxon>
        <taxon>Blaberoidea</taxon>
        <taxon>Blaberidae</taxon>
        <taxon>Diplopterinae</taxon>
        <taxon>Diploptera</taxon>
    </lineage>
</organism>
<reference evidence="2" key="2">
    <citation type="submission" date="2023-05" db="EMBL/GenBank/DDBJ databases">
        <authorList>
            <person name="Fouks B."/>
        </authorList>
    </citation>
    <scope>NUCLEOTIDE SEQUENCE</scope>
    <source>
        <strain evidence="2">Stay&amp;Tobe</strain>
        <tissue evidence="2">Testes</tissue>
    </source>
</reference>
<protein>
    <submittedName>
        <fullName evidence="2">Uncharacterized protein</fullName>
    </submittedName>
</protein>
<feature type="region of interest" description="Disordered" evidence="1">
    <location>
        <begin position="1"/>
        <end position="22"/>
    </location>
</feature>